<dbReference type="GO" id="GO:0009435">
    <property type="term" value="P:NAD+ biosynthetic process"/>
    <property type="evidence" value="ECO:0007669"/>
    <property type="project" value="UniProtKB-UniRule"/>
</dbReference>
<comment type="miscellaneous">
    <text evidence="6">The iminoaspartate product is unstable in aqueous solution and can decompose to oxaloacetate and ammonia.</text>
</comment>
<dbReference type="RefSeq" id="WP_129017642.1">
    <property type="nucleotide sequence ID" value="NZ_SDDZ01000006.1"/>
</dbReference>
<evidence type="ECO:0000256" key="5">
    <source>
        <dbReference type="ARBA" id="ARBA00023027"/>
    </source>
</evidence>
<evidence type="ECO:0000313" key="10">
    <source>
        <dbReference type="Proteomes" id="UP000289792"/>
    </source>
</evidence>
<dbReference type="Proteomes" id="UP000289792">
    <property type="component" value="Unassembled WGS sequence"/>
</dbReference>
<keyword evidence="5 6" id="KW-0520">NAD</keyword>
<gene>
    <name evidence="6" type="primary">nadX</name>
    <name evidence="9" type="ORF">ESZ48_11535</name>
</gene>
<evidence type="ECO:0000256" key="6">
    <source>
        <dbReference type="HAMAP-Rule" id="MF_01265"/>
    </source>
</evidence>
<comment type="catalytic activity">
    <reaction evidence="6">
        <text>L-aspartate + NAD(+) + H2O = oxaloacetate + NH4(+) + NADH + H(+)</text>
        <dbReference type="Rhea" id="RHEA:11788"/>
        <dbReference type="ChEBI" id="CHEBI:15377"/>
        <dbReference type="ChEBI" id="CHEBI:15378"/>
        <dbReference type="ChEBI" id="CHEBI:16452"/>
        <dbReference type="ChEBI" id="CHEBI:28938"/>
        <dbReference type="ChEBI" id="CHEBI:29991"/>
        <dbReference type="ChEBI" id="CHEBI:57540"/>
        <dbReference type="ChEBI" id="CHEBI:57945"/>
        <dbReference type="EC" id="1.4.1.21"/>
    </reaction>
</comment>
<dbReference type="PANTHER" id="PTHR31873:SF6">
    <property type="entry name" value="ASPARTATE DEHYDROGENASE DOMAIN-CONTAINING PROTEIN"/>
    <property type="match status" value="1"/>
</dbReference>
<dbReference type="GO" id="GO:0033735">
    <property type="term" value="F:aspartate dehydrogenase [NAD(P)+] activity"/>
    <property type="evidence" value="ECO:0007669"/>
    <property type="project" value="UniProtKB-EC"/>
</dbReference>
<dbReference type="Pfam" id="PF01958">
    <property type="entry name" value="Asp_DH_C"/>
    <property type="match status" value="1"/>
</dbReference>
<dbReference type="NCBIfam" id="NF009828">
    <property type="entry name" value="PRK13303.1-3"/>
    <property type="match status" value="1"/>
</dbReference>
<evidence type="ECO:0000313" key="9">
    <source>
        <dbReference type="EMBL" id="RXJ49632.1"/>
    </source>
</evidence>
<feature type="domain" description="Aspartate dehydrogenase" evidence="7">
    <location>
        <begin position="169"/>
        <end position="256"/>
    </location>
</feature>
<dbReference type="GO" id="GO:0050661">
    <property type="term" value="F:NADP binding"/>
    <property type="evidence" value="ECO:0007669"/>
    <property type="project" value="UniProtKB-UniRule"/>
</dbReference>
<evidence type="ECO:0000256" key="1">
    <source>
        <dbReference type="ARBA" id="ARBA00008331"/>
    </source>
</evidence>
<dbReference type="PANTHER" id="PTHR31873">
    <property type="entry name" value="L-ASPARTATE DEHYDROGENASE-RELATED"/>
    <property type="match status" value="1"/>
</dbReference>
<evidence type="ECO:0000256" key="4">
    <source>
        <dbReference type="ARBA" id="ARBA00023002"/>
    </source>
</evidence>
<dbReference type="UniPathway" id="UPA00253">
    <property type="reaction ID" value="UER00456"/>
</dbReference>
<dbReference type="InterPro" id="IPR011182">
    <property type="entry name" value="L-Asp_DH"/>
</dbReference>
<dbReference type="HAMAP" id="MF_01265">
    <property type="entry name" value="NadX"/>
    <property type="match status" value="1"/>
</dbReference>
<dbReference type="GO" id="GO:0051287">
    <property type="term" value="F:NAD binding"/>
    <property type="evidence" value="ECO:0007669"/>
    <property type="project" value="UniProtKB-UniRule"/>
</dbReference>
<dbReference type="PIRSF" id="PIRSF005227">
    <property type="entry name" value="Asp_dh_NAD_syn"/>
    <property type="match status" value="1"/>
</dbReference>
<dbReference type="Gene3D" id="3.30.360.10">
    <property type="entry name" value="Dihydrodipicolinate Reductase, domain 2"/>
    <property type="match status" value="1"/>
</dbReference>
<dbReference type="Gene3D" id="3.40.50.720">
    <property type="entry name" value="NAD(P)-binding Rossmann-like Domain"/>
    <property type="match status" value="1"/>
</dbReference>
<evidence type="ECO:0000259" key="7">
    <source>
        <dbReference type="Pfam" id="PF01958"/>
    </source>
</evidence>
<feature type="binding site" evidence="6">
    <location>
        <position position="126"/>
    </location>
    <ligand>
        <name>NAD(+)</name>
        <dbReference type="ChEBI" id="CHEBI:57540"/>
    </ligand>
</feature>
<name>A0A4Q0XHQ8_9FLAO</name>
<comment type="function">
    <text evidence="6">Specifically catalyzes the NAD or NADP-dependent dehydrogenation of L-aspartate to iminoaspartate.</text>
</comment>
<evidence type="ECO:0000256" key="2">
    <source>
        <dbReference type="ARBA" id="ARBA00022642"/>
    </source>
</evidence>
<keyword evidence="2 6" id="KW-0662">Pyridine nucleotide biosynthesis</keyword>
<protein>
    <recommendedName>
        <fullName evidence="6">L-aspartate dehydrogenase</fullName>
        <ecNumber evidence="6">1.4.1.21</ecNumber>
    </recommendedName>
</protein>
<evidence type="ECO:0000256" key="3">
    <source>
        <dbReference type="ARBA" id="ARBA00022857"/>
    </source>
</evidence>
<comment type="caution">
    <text evidence="9">The sequence shown here is derived from an EMBL/GenBank/DDBJ whole genome shotgun (WGS) entry which is preliminary data.</text>
</comment>
<proteinExistence type="inferred from homology"/>
<comment type="similarity">
    <text evidence="1 6">Belongs to the L-aspartate dehydrogenase family.</text>
</comment>
<dbReference type="OrthoDB" id="1906017at2"/>
<dbReference type="EC" id="1.4.1.21" evidence="6"/>
<sequence>MKKYKLAIIGTGSLGSIIGKVVSQNLSENYKILGVFSGKLENAIKLADQIGGKAYKSVDDIIGDKPDYIIEAASPEVFKDIGVKILANGIHLIPLSVGAFADQDFYNKVKETALQNNSRVHIPSGAVGGFDVLRSAMLMDEVDVNMTTEKSPTSLNGAPFLKGRTLSEEKEEVIFNGSAREAITHFPKNVNVAVATALATTGVENTKVAIHSIPGFKSNKHTIKLEAETINIEIMIETKPSQDNPKSSALAAYSVIALLKNLVAPITF</sequence>
<dbReference type="InterPro" id="IPR002811">
    <property type="entry name" value="Asp_DH"/>
</dbReference>
<comment type="catalytic activity">
    <reaction evidence="6">
        <text>L-aspartate + NADP(+) + H2O = oxaloacetate + NH4(+) + NADPH + H(+)</text>
        <dbReference type="Rhea" id="RHEA:11784"/>
        <dbReference type="ChEBI" id="CHEBI:15377"/>
        <dbReference type="ChEBI" id="CHEBI:15378"/>
        <dbReference type="ChEBI" id="CHEBI:16452"/>
        <dbReference type="ChEBI" id="CHEBI:28938"/>
        <dbReference type="ChEBI" id="CHEBI:29991"/>
        <dbReference type="ChEBI" id="CHEBI:57783"/>
        <dbReference type="ChEBI" id="CHEBI:58349"/>
        <dbReference type="EC" id="1.4.1.21"/>
    </reaction>
</comment>
<reference evidence="9 10" key="1">
    <citation type="submission" date="2019-01" db="EMBL/GenBank/DDBJ databases">
        <title>Genome sequence of the Antarctic species Gelidibacter gilvus ACAM 158(T).</title>
        <authorList>
            <person name="Bowman J.P."/>
        </authorList>
    </citation>
    <scope>NUCLEOTIDE SEQUENCE [LARGE SCALE GENOMIC DNA]</scope>
    <source>
        <strain evidence="9 10">IC158</strain>
    </source>
</reference>
<dbReference type="AlphaFoldDB" id="A0A4Q0XHQ8"/>
<comment type="pathway">
    <text evidence="6">Cofactor biosynthesis; NAD(+) biosynthesis; iminoaspartate from L-aspartate (dehydrogenase route): step 1/1.</text>
</comment>
<dbReference type="GO" id="GO:0016639">
    <property type="term" value="F:oxidoreductase activity, acting on the CH-NH2 group of donors, NAD or NADP as acceptor"/>
    <property type="evidence" value="ECO:0007669"/>
    <property type="project" value="UniProtKB-UniRule"/>
</dbReference>
<dbReference type="Pfam" id="PF03447">
    <property type="entry name" value="NAD_binding_3"/>
    <property type="match status" value="1"/>
</dbReference>
<dbReference type="InterPro" id="IPR036291">
    <property type="entry name" value="NAD(P)-bd_dom_sf"/>
</dbReference>
<keyword evidence="3 6" id="KW-0521">NADP</keyword>
<feature type="binding site" evidence="6">
    <location>
        <position position="191"/>
    </location>
    <ligand>
        <name>NAD(+)</name>
        <dbReference type="ChEBI" id="CHEBI:57540"/>
    </ligand>
</feature>
<dbReference type="SUPFAM" id="SSF55347">
    <property type="entry name" value="Glyceraldehyde-3-phosphate dehydrogenase-like, C-terminal domain"/>
    <property type="match status" value="1"/>
</dbReference>
<accession>A0A4Q0XHQ8</accession>
<keyword evidence="4 6" id="KW-0560">Oxidoreductase</keyword>
<keyword evidence="10" id="KW-1185">Reference proteome</keyword>
<organism evidence="9 10">
    <name type="scientific">Gelidibacter gilvus</name>
    <dbReference type="NCBI Taxonomy" id="59602"/>
    <lineage>
        <taxon>Bacteria</taxon>
        <taxon>Pseudomonadati</taxon>
        <taxon>Bacteroidota</taxon>
        <taxon>Flavobacteriia</taxon>
        <taxon>Flavobacteriales</taxon>
        <taxon>Flavobacteriaceae</taxon>
        <taxon>Gelidibacter</taxon>
    </lineage>
</organism>
<feature type="domain" description="Aspartate/homoserine dehydrogenase NAD-binding" evidence="8">
    <location>
        <begin position="10"/>
        <end position="123"/>
    </location>
</feature>
<dbReference type="SUPFAM" id="SSF51735">
    <property type="entry name" value="NAD(P)-binding Rossmann-fold domains"/>
    <property type="match status" value="1"/>
</dbReference>
<feature type="active site" evidence="6">
    <location>
        <position position="221"/>
    </location>
</feature>
<dbReference type="EMBL" id="SDDZ01000006">
    <property type="protein sequence ID" value="RXJ49632.1"/>
    <property type="molecule type" value="Genomic_DNA"/>
</dbReference>
<dbReference type="InterPro" id="IPR020626">
    <property type="entry name" value="Asp_DH_prok"/>
</dbReference>
<evidence type="ECO:0000259" key="8">
    <source>
        <dbReference type="Pfam" id="PF03447"/>
    </source>
</evidence>
<dbReference type="InterPro" id="IPR005106">
    <property type="entry name" value="Asp/hSer_DH_NAD-bd"/>
</dbReference>